<proteinExistence type="predicted"/>
<keyword evidence="1" id="KW-0238">DNA-binding</keyword>
<dbReference type="RefSeq" id="WP_179643203.1">
    <property type="nucleotide sequence ID" value="NZ_BAAAYY010000009.1"/>
</dbReference>
<dbReference type="Proteomes" id="UP000589036">
    <property type="component" value="Unassembled WGS sequence"/>
</dbReference>
<name>A0A852TWI0_9ACTN</name>
<keyword evidence="5" id="KW-1185">Reference proteome</keyword>
<dbReference type="AlphaFoldDB" id="A0A852TWI0"/>
<protein>
    <recommendedName>
        <fullName evidence="3">Cas12f1-like TNB domain-containing protein</fullName>
    </recommendedName>
</protein>
<feature type="domain" description="Cas12f1-like TNB" evidence="3">
    <location>
        <begin position="39"/>
        <end position="85"/>
    </location>
</feature>
<reference evidence="4 5" key="1">
    <citation type="submission" date="2020-07" db="EMBL/GenBank/DDBJ databases">
        <title>Sequencing the genomes of 1000 actinobacteria strains.</title>
        <authorList>
            <person name="Klenk H.-P."/>
        </authorList>
    </citation>
    <scope>NUCLEOTIDE SEQUENCE [LARGE SCALE GENOMIC DNA]</scope>
    <source>
        <strain evidence="4 5">CXB654</strain>
    </source>
</reference>
<comment type="caution">
    <text evidence="4">The sequence shown here is derived from an EMBL/GenBank/DDBJ whole genome shotgun (WGS) entry which is preliminary data.</text>
</comment>
<dbReference type="GO" id="GO:0003677">
    <property type="term" value="F:DNA binding"/>
    <property type="evidence" value="ECO:0007669"/>
    <property type="project" value="UniProtKB-KW"/>
</dbReference>
<evidence type="ECO:0000313" key="5">
    <source>
        <dbReference type="Proteomes" id="UP000589036"/>
    </source>
</evidence>
<dbReference type="EMBL" id="JACCCC010000001">
    <property type="protein sequence ID" value="NYE47212.1"/>
    <property type="molecule type" value="Genomic_DNA"/>
</dbReference>
<accession>A0A852TWI0</accession>
<sequence>MRFRWSCAVPENVESYRVTRDKAGRRHLAFAVIPAPITEKVDPAYTPQICGGCGHCAPENRESQAVFWCVVCGHREHADVNAAEDILTAAGRAVAARGSLQARPGRRTVNLDSFSPPEGESGWNPLPTGEEGAEDGHLLGGEDPETGVALEVVRLLPASAAATPRDAV</sequence>
<evidence type="ECO:0000256" key="2">
    <source>
        <dbReference type="SAM" id="MobiDB-lite"/>
    </source>
</evidence>
<feature type="region of interest" description="Disordered" evidence="2">
    <location>
        <begin position="107"/>
        <end position="144"/>
    </location>
</feature>
<dbReference type="InterPro" id="IPR010095">
    <property type="entry name" value="Cas12f1-like_TNB"/>
</dbReference>
<dbReference type="Pfam" id="PF07282">
    <property type="entry name" value="Cas12f1-like_TNB"/>
    <property type="match status" value="1"/>
</dbReference>
<evidence type="ECO:0000256" key="1">
    <source>
        <dbReference type="ARBA" id="ARBA00023125"/>
    </source>
</evidence>
<gene>
    <name evidence="4" type="ORF">HDA32_002332</name>
</gene>
<evidence type="ECO:0000313" key="4">
    <source>
        <dbReference type="EMBL" id="NYE47212.1"/>
    </source>
</evidence>
<organism evidence="4 5">
    <name type="scientific">Spinactinospora alkalitolerans</name>
    <dbReference type="NCBI Taxonomy" id="687207"/>
    <lineage>
        <taxon>Bacteria</taxon>
        <taxon>Bacillati</taxon>
        <taxon>Actinomycetota</taxon>
        <taxon>Actinomycetes</taxon>
        <taxon>Streptosporangiales</taxon>
        <taxon>Nocardiopsidaceae</taxon>
        <taxon>Spinactinospora</taxon>
    </lineage>
</organism>
<evidence type="ECO:0000259" key="3">
    <source>
        <dbReference type="Pfam" id="PF07282"/>
    </source>
</evidence>